<organism evidence="3 4">
    <name type="scientific">Brassica rapa subsp. trilocularis</name>
    <dbReference type="NCBI Taxonomy" id="1813537"/>
    <lineage>
        <taxon>Eukaryota</taxon>
        <taxon>Viridiplantae</taxon>
        <taxon>Streptophyta</taxon>
        <taxon>Embryophyta</taxon>
        <taxon>Tracheophyta</taxon>
        <taxon>Spermatophyta</taxon>
        <taxon>Magnoliopsida</taxon>
        <taxon>eudicotyledons</taxon>
        <taxon>Gunneridae</taxon>
        <taxon>Pentapetalae</taxon>
        <taxon>rosids</taxon>
        <taxon>malvids</taxon>
        <taxon>Brassicales</taxon>
        <taxon>Brassicaceae</taxon>
        <taxon>Brassiceae</taxon>
        <taxon>Brassica</taxon>
    </lineage>
</organism>
<dbReference type="PANTHER" id="PTHR31286:SF162">
    <property type="entry name" value="DUF4283 DOMAIN-CONTAINING PROTEIN-RELATED"/>
    <property type="match status" value="1"/>
</dbReference>
<evidence type="ECO:0000313" key="4">
    <source>
        <dbReference type="Proteomes" id="UP000823674"/>
    </source>
</evidence>
<dbReference type="InterPro" id="IPR040256">
    <property type="entry name" value="At4g02000-like"/>
</dbReference>
<comment type="caution">
    <text evidence="3">The sequence shown here is derived from an EMBL/GenBank/DDBJ whole genome shotgun (WGS) entry which is preliminary data.</text>
</comment>
<evidence type="ECO:0000259" key="2">
    <source>
        <dbReference type="Pfam" id="PF14392"/>
    </source>
</evidence>
<proteinExistence type="predicted"/>
<evidence type="ECO:0000256" key="1">
    <source>
        <dbReference type="SAM" id="MobiDB-lite"/>
    </source>
</evidence>
<name>A0ABQ7M3C9_BRACM</name>
<feature type="domain" description="Zinc knuckle CX2CX4HX4C" evidence="2">
    <location>
        <begin position="152"/>
        <end position="198"/>
    </location>
</feature>
<dbReference type="Pfam" id="PF14392">
    <property type="entry name" value="zf-CCHC_4"/>
    <property type="match status" value="1"/>
</dbReference>
<dbReference type="EMBL" id="JADBGQ010000006">
    <property type="protein sequence ID" value="KAG5393318.1"/>
    <property type="molecule type" value="Genomic_DNA"/>
</dbReference>
<sequence>MGSSVQFQSAHMADVKGKGILYEDDDAPIQLVDSENSYVAEFRLSLIGKILNPKKQNAEKRIQYLINKWGMVDRATANDLGAGKFLFTFTTEEDIKEEPIVHDDYPWIIPFWVQIIGLPLHLWDVDNLKIIGGHLGHVDTMELAEGRMLIEIDTRKPLKFTRKVLVGEKEVTIQIAYDLLFKHCSTCGMLTHEKEHCPTVKEELKAQLPLERSDVFARVQLPQGRPDRQPLLMNGSMRDKDHVRQGDALASVNRDRDHGLQVSQYRGSNNSKYDSYSEGVIRARDERPRSNHYGGSRFGARPYGRYGKEEATWREKAKAKVGVGSGSMAVVPFEHNLGHKPLLITEEITFRAGIHRSGGEQDDESQLRWREKRKEIGNVESSSMDVAPYEHMPSTKFQSSSFDRPYQSKDQKQGGERSGKRLASAIVTTVRQQASMEDNVTV</sequence>
<gene>
    <name evidence="3" type="primary">A06g504710.1_BraROA</name>
    <name evidence="3" type="ORF">IGI04_023281</name>
</gene>
<accession>A0ABQ7M3C9</accession>
<feature type="region of interest" description="Disordered" evidence="1">
    <location>
        <begin position="379"/>
        <end position="424"/>
    </location>
</feature>
<dbReference type="InterPro" id="IPR025836">
    <property type="entry name" value="Zn_knuckle_CX2CX4HX4C"/>
</dbReference>
<reference evidence="3 4" key="1">
    <citation type="submission" date="2021-03" db="EMBL/GenBank/DDBJ databases">
        <authorList>
            <person name="King G.J."/>
            <person name="Bancroft I."/>
            <person name="Baten A."/>
            <person name="Bloomfield J."/>
            <person name="Borpatragohain P."/>
            <person name="He Z."/>
            <person name="Irish N."/>
            <person name="Irwin J."/>
            <person name="Liu K."/>
            <person name="Mauleon R.P."/>
            <person name="Moore J."/>
            <person name="Morris R."/>
            <person name="Ostergaard L."/>
            <person name="Wang B."/>
            <person name="Wells R."/>
        </authorList>
    </citation>
    <scope>NUCLEOTIDE SEQUENCE [LARGE SCALE GENOMIC DNA]</scope>
    <source>
        <strain evidence="3">R-o-18</strain>
        <tissue evidence="3">Leaf</tissue>
    </source>
</reference>
<dbReference type="Proteomes" id="UP000823674">
    <property type="component" value="Chromosome A06"/>
</dbReference>
<protein>
    <recommendedName>
        <fullName evidence="2">Zinc knuckle CX2CX4HX4C domain-containing protein</fullName>
    </recommendedName>
</protein>
<evidence type="ECO:0000313" key="3">
    <source>
        <dbReference type="EMBL" id="KAG5393318.1"/>
    </source>
</evidence>
<feature type="compositionally biased region" description="Basic and acidic residues" evidence="1">
    <location>
        <begin position="406"/>
        <end position="419"/>
    </location>
</feature>
<dbReference type="PANTHER" id="PTHR31286">
    <property type="entry name" value="GLYCINE-RICH CELL WALL STRUCTURAL PROTEIN 1.8-LIKE"/>
    <property type="match status" value="1"/>
</dbReference>
<keyword evidence="4" id="KW-1185">Reference proteome</keyword>